<gene>
    <name evidence="2" type="ORF">KOR42_28320</name>
</gene>
<dbReference type="AlphaFoldDB" id="A0A5C5WXJ1"/>
<feature type="signal peptide" evidence="1">
    <location>
        <begin position="1"/>
        <end position="29"/>
    </location>
</feature>
<keyword evidence="3" id="KW-1185">Reference proteome</keyword>
<name>A0A5C5WXJ1_9PLAN</name>
<sequence length="579" mass="63788" precursor="true">MLSLASLRLFAQSLCVLTVVAFTSVAVHAQPAPRSDQRLPPDVFFYATTPDVPATFDQFQQTPWGQLIYGPEMTPFREHMIEWVQNKMAESVERVEADLGYPPSDLAALIDGEASIAVVRPLGGALGVVAFVETGDHEDILQPLLDKIDSELANQEKVTATSETIAGTEIKVYSIQTDSPQMPTVDVCYFVKDGTVIIGSSVDILDSVLERWDGEHAQTFEKNSFYQQFLARCQTSDGSEPDSIYFVTPVQLTLGILQSIPDTQFFGAMAAGFLPQFGVNTLRGAGATVELNAEDFATISRSLLIVDQPTAGIFKAFEFRPTFTEVSDWVPADASGYFAFDWNLLGAYDTIENLYDTWIGRQPGSFEKMVTQATRRADGFDLHIRDDVLATFSGQFEFFFATPEGDDPNDVDGTAAIGITDPEKAQKLIDLALEQADSVEEGTVSGNTVTLVSSGGKDFVVAIHDGTVYITRSQERAKQIFDGLPDNMSLKQSQNYLRAESHLPESYSFFSYQDAATGMKANYEKLRNGDFDSATEGEIDFSLLPPYEEVSKYFVPSFSYCIPTDEGPYTEQFTLPIVE</sequence>
<evidence type="ECO:0000313" key="2">
    <source>
        <dbReference type="EMBL" id="TWT55446.1"/>
    </source>
</evidence>
<reference evidence="2 3" key="1">
    <citation type="submission" date="2019-02" db="EMBL/GenBank/DDBJ databases">
        <title>Deep-cultivation of Planctomycetes and their phenomic and genomic characterization uncovers novel biology.</title>
        <authorList>
            <person name="Wiegand S."/>
            <person name="Jogler M."/>
            <person name="Boedeker C."/>
            <person name="Pinto D."/>
            <person name="Vollmers J."/>
            <person name="Rivas-Marin E."/>
            <person name="Kohn T."/>
            <person name="Peeters S.H."/>
            <person name="Heuer A."/>
            <person name="Rast P."/>
            <person name="Oberbeckmann S."/>
            <person name="Bunk B."/>
            <person name="Jeske O."/>
            <person name="Meyerdierks A."/>
            <person name="Storesund J.E."/>
            <person name="Kallscheuer N."/>
            <person name="Luecker S."/>
            <person name="Lage O.M."/>
            <person name="Pohl T."/>
            <person name="Merkel B.J."/>
            <person name="Hornburger P."/>
            <person name="Mueller R.-W."/>
            <person name="Bruemmer F."/>
            <person name="Labrenz M."/>
            <person name="Spormann A.M."/>
            <person name="Op Den Camp H."/>
            <person name="Overmann J."/>
            <person name="Amann R."/>
            <person name="Jetten M.S.M."/>
            <person name="Mascher T."/>
            <person name="Medema M.H."/>
            <person name="Devos D.P."/>
            <person name="Kaster A.-K."/>
            <person name="Ovreas L."/>
            <person name="Rohde M."/>
            <person name="Galperin M.Y."/>
            <person name="Jogler C."/>
        </authorList>
    </citation>
    <scope>NUCLEOTIDE SEQUENCE [LARGE SCALE GENOMIC DNA]</scope>
    <source>
        <strain evidence="2 3">KOR42</strain>
    </source>
</reference>
<keyword evidence="1" id="KW-0732">Signal</keyword>
<evidence type="ECO:0000256" key="1">
    <source>
        <dbReference type="SAM" id="SignalP"/>
    </source>
</evidence>
<dbReference type="Proteomes" id="UP000317243">
    <property type="component" value="Unassembled WGS sequence"/>
</dbReference>
<proteinExistence type="predicted"/>
<feature type="chain" id="PRO_5022925810" description="DUF3352 domain-containing protein" evidence="1">
    <location>
        <begin position="30"/>
        <end position="579"/>
    </location>
</feature>
<accession>A0A5C5WXJ1</accession>
<organism evidence="2 3">
    <name type="scientific">Thalassoglobus neptunius</name>
    <dbReference type="NCBI Taxonomy" id="1938619"/>
    <lineage>
        <taxon>Bacteria</taxon>
        <taxon>Pseudomonadati</taxon>
        <taxon>Planctomycetota</taxon>
        <taxon>Planctomycetia</taxon>
        <taxon>Planctomycetales</taxon>
        <taxon>Planctomycetaceae</taxon>
        <taxon>Thalassoglobus</taxon>
    </lineage>
</organism>
<dbReference type="OrthoDB" id="253793at2"/>
<protein>
    <recommendedName>
        <fullName evidence="4">DUF3352 domain-containing protein</fullName>
    </recommendedName>
</protein>
<dbReference type="EMBL" id="SIHI01000004">
    <property type="protein sequence ID" value="TWT55446.1"/>
    <property type="molecule type" value="Genomic_DNA"/>
</dbReference>
<evidence type="ECO:0000313" key="3">
    <source>
        <dbReference type="Proteomes" id="UP000317243"/>
    </source>
</evidence>
<dbReference type="RefSeq" id="WP_146510341.1">
    <property type="nucleotide sequence ID" value="NZ_SIHI01000004.1"/>
</dbReference>
<evidence type="ECO:0008006" key="4">
    <source>
        <dbReference type="Google" id="ProtNLM"/>
    </source>
</evidence>
<comment type="caution">
    <text evidence="2">The sequence shown here is derived from an EMBL/GenBank/DDBJ whole genome shotgun (WGS) entry which is preliminary data.</text>
</comment>